<dbReference type="GO" id="GO:0016757">
    <property type="term" value="F:glycosyltransferase activity"/>
    <property type="evidence" value="ECO:0007669"/>
    <property type="project" value="UniProtKB-KW"/>
</dbReference>
<sequence length="304" mass="34600">MKPTTNITIGISAYNEEANIGHLLSDLLRQKQTRFTITKIVVVSDGSADDTVKVIKNFKSNLIECVNFRKRQGKAFCLDRVIAKTNSQVLVLLDADIMVSDDDFISKLVKPLLYAKADLTSAAIEEISPTTLVQGVLKASMKLKKDIFSSYRSGNNIYTCHGRAMALSRRLYKSLKFKNIIADDAFSYLDCKFRNYKYQFVPEAVLFYKLPLSLIDHQKQSLRFYQSQMQKELLGKYDKDFIKSEYYLPPVLILKSVLKCVVIDPAILVYLAIAAVLKIRSLFSKKFVGIWEVAASSKNLRRYV</sequence>
<proteinExistence type="inferred from homology"/>
<dbReference type="EMBL" id="LCFD01000002">
    <property type="protein sequence ID" value="KKS87560.1"/>
    <property type="molecule type" value="Genomic_DNA"/>
</dbReference>
<keyword evidence="2" id="KW-0328">Glycosyltransferase</keyword>
<evidence type="ECO:0000256" key="3">
    <source>
        <dbReference type="ARBA" id="ARBA00022679"/>
    </source>
</evidence>
<dbReference type="Gene3D" id="3.90.550.10">
    <property type="entry name" value="Spore Coat Polysaccharide Biosynthesis Protein SpsA, Chain A"/>
    <property type="match status" value="1"/>
</dbReference>
<evidence type="ECO:0000259" key="4">
    <source>
        <dbReference type="Pfam" id="PF00535"/>
    </source>
</evidence>
<accession>A0A0G1CP78</accession>
<evidence type="ECO:0000313" key="5">
    <source>
        <dbReference type="EMBL" id="KKS87560.1"/>
    </source>
</evidence>
<comment type="similarity">
    <text evidence="1">Belongs to the glycosyltransferase 2 family.</text>
</comment>
<feature type="domain" description="Glycosyltransferase 2-like" evidence="4">
    <location>
        <begin position="8"/>
        <end position="172"/>
    </location>
</feature>
<comment type="caution">
    <text evidence="5">The sequence shown here is derived from an EMBL/GenBank/DDBJ whole genome shotgun (WGS) entry which is preliminary data.</text>
</comment>
<dbReference type="InterPro" id="IPR001173">
    <property type="entry name" value="Glyco_trans_2-like"/>
</dbReference>
<dbReference type="Proteomes" id="UP000034050">
    <property type="component" value="Unassembled WGS sequence"/>
</dbReference>
<gene>
    <name evidence="5" type="ORF">UV61_C0002G0281</name>
</gene>
<name>A0A0G1CP78_9BACT</name>
<dbReference type="STRING" id="1618446.UV61_C0002G0281"/>
<reference evidence="5 6" key="1">
    <citation type="journal article" date="2015" name="Nature">
        <title>rRNA introns, odd ribosomes, and small enigmatic genomes across a large radiation of phyla.</title>
        <authorList>
            <person name="Brown C.T."/>
            <person name="Hug L.A."/>
            <person name="Thomas B.C."/>
            <person name="Sharon I."/>
            <person name="Castelle C.J."/>
            <person name="Singh A."/>
            <person name="Wilkins M.J."/>
            <person name="Williams K.H."/>
            <person name="Banfield J.F."/>
        </authorList>
    </citation>
    <scope>NUCLEOTIDE SEQUENCE [LARGE SCALE GENOMIC DNA]</scope>
</reference>
<dbReference type="SUPFAM" id="SSF53448">
    <property type="entry name" value="Nucleotide-diphospho-sugar transferases"/>
    <property type="match status" value="1"/>
</dbReference>
<dbReference type="AlphaFoldDB" id="A0A0G1CP78"/>
<organism evidence="5 6">
    <name type="scientific">Candidatus Gottesmanbacteria bacterium GW2011_GWB1_43_11</name>
    <dbReference type="NCBI Taxonomy" id="1618446"/>
    <lineage>
        <taxon>Bacteria</taxon>
        <taxon>Candidatus Gottesmaniibacteriota</taxon>
    </lineage>
</organism>
<evidence type="ECO:0000256" key="1">
    <source>
        <dbReference type="ARBA" id="ARBA00006739"/>
    </source>
</evidence>
<dbReference type="PANTHER" id="PTHR43630:SF1">
    <property type="entry name" value="POLY-BETA-1,6-N-ACETYL-D-GLUCOSAMINE SYNTHASE"/>
    <property type="match status" value="1"/>
</dbReference>
<evidence type="ECO:0000313" key="6">
    <source>
        <dbReference type="Proteomes" id="UP000034050"/>
    </source>
</evidence>
<keyword evidence="3 5" id="KW-0808">Transferase</keyword>
<protein>
    <submittedName>
        <fullName evidence="5">Glycosyl transferase family 2</fullName>
    </submittedName>
</protein>
<dbReference type="Pfam" id="PF00535">
    <property type="entry name" value="Glycos_transf_2"/>
    <property type="match status" value="1"/>
</dbReference>
<evidence type="ECO:0000256" key="2">
    <source>
        <dbReference type="ARBA" id="ARBA00022676"/>
    </source>
</evidence>
<dbReference type="InterPro" id="IPR029044">
    <property type="entry name" value="Nucleotide-diphossugar_trans"/>
</dbReference>
<dbReference type="PANTHER" id="PTHR43630">
    <property type="entry name" value="POLY-BETA-1,6-N-ACETYL-D-GLUCOSAMINE SYNTHASE"/>
    <property type="match status" value="1"/>
</dbReference>